<comment type="caution">
    <text evidence="1">The sequence shown here is derived from an EMBL/GenBank/DDBJ whole genome shotgun (WGS) entry which is preliminary data.</text>
</comment>
<protein>
    <submittedName>
        <fullName evidence="1">Uncharacterized protein</fullName>
    </submittedName>
</protein>
<evidence type="ECO:0000313" key="2">
    <source>
        <dbReference type="Proteomes" id="UP000544134"/>
    </source>
</evidence>
<name>A0A848IPE7_9BURK</name>
<organism evidence="1 2">
    <name type="scientific">Paraburkholderia polaris</name>
    <dbReference type="NCBI Taxonomy" id="2728848"/>
    <lineage>
        <taxon>Bacteria</taxon>
        <taxon>Pseudomonadati</taxon>
        <taxon>Pseudomonadota</taxon>
        <taxon>Betaproteobacteria</taxon>
        <taxon>Burkholderiales</taxon>
        <taxon>Burkholderiaceae</taxon>
        <taxon>Paraburkholderia</taxon>
    </lineage>
</organism>
<reference evidence="1 2" key="1">
    <citation type="submission" date="2020-04" db="EMBL/GenBank/DDBJ databases">
        <title>Paraburkholderia sp. RP-4-7 isolated from soil.</title>
        <authorList>
            <person name="Dahal R.H."/>
        </authorList>
    </citation>
    <scope>NUCLEOTIDE SEQUENCE [LARGE SCALE GENOMIC DNA]</scope>
    <source>
        <strain evidence="1 2">RP-4-7</strain>
    </source>
</reference>
<dbReference type="EMBL" id="JABBGJ010000049">
    <property type="protein sequence ID" value="NMM03120.1"/>
    <property type="molecule type" value="Genomic_DNA"/>
</dbReference>
<keyword evidence="2" id="KW-1185">Reference proteome</keyword>
<dbReference type="AlphaFoldDB" id="A0A848IPE7"/>
<evidence type="ECO:0000313" key="1">
    <source>
        <dbReference type="EMBL" id="NMM03120.1"/>
    </source>
</evidence>
<gene>
    <name evidence="1" type="ORF">HHL24_35110</name>
</gene>
<sequence>MQNPPLFHALLDHLEAIDAPPMEIQRFVDRWHRLKPHERIPCPVCYLNGEEQPLTPLDAQGNTEPVFCSACRTQYDIPIDET</sequence>
<dbReference type="RefSeq" id="WP_169489877.1">
    <property type="nucleotide sequence ID" value="NZ_JABBGJ010000049.1"/>
</dbReference>
<dbReference type="Proteomes" id="UP000544134">
    <property type="component" value="Unassembled WGS sequence"/>
</dbReference>
<accession>A0A848IPE7</accession>
<proteinExistence type="predicted"/>